<dbReference type="PANTHER" id="PTHR47331:SF1">
    <property type="entry name" value="GAG-LIKE PROTEIN"/>
    <property type="match status" value="1"/>
</dbReference>
<sequence length="234" mass="26883">LLSTWKQLRKDRELLEGYDAVFSQQKGCRVIDELSREELKPTSNNVHYLLHKVVIRPYKTTTKIRVVFDGFSRSRGTKSVNEAIMRRPILHLDLGGILLRFRLRPIAIIGGLEKAFLHMALNKPDRDATLWSSDINSSPTHSNLKSFALHESRLQLKQVIAPRGNDQKSLLTPKKLEQLRTTEKAFNKFERIKKLFEGALINIREFLSNNAVSNKTIPRNDRHEAANARPLGLR</sequence>
<evidence type="ECO:0000313" key="2">
    <source>
        <dbReference type="WBParaSite" id="PEQ_0001280001-mRNA-1"/>
    </source>
</evidence>
<dbReference type="Proteomes" id="UP000887564">
    <property type="component" value="Unplaced"/>
</dbReference>
<reference evidence="2" key="1">
    <citation type="submission" date="2022-11" db="UniProtKB">
        <authorList>
            <consortium name="WormBaseParasite"/>
        </authorList>
    </citation>
    <scope>IDENTIFICATION</scope>
</reference>
<dbReference type="PANTHER" id="PTHR47331">
    <property type="entry name" value="PHD-TYPE DOMAIN-CONTAINING PROTEIN"/>
    <property type="match status" value="1"/>
</dbReference>
<organism evidence="1 2">
    <name type="scientific">Parascaris equorum</name>
    <name type="common">Equine roundworm</name>
    <dbReference type="NCBI Taxonomy" id="6256"/>
    <lineage>
        <taxon>Eukaryota</taxon>
        <taxon>Metazoa</taxon>
        <taxon>Ecdysozoa</taxon>
        <taxon>Nematoda</taxon>
        <taxon>Chromadorea</taxon>
        <taxon>Rhabditida</taxon>
        <taxon>Spirurina</taxon>
        <taxon>Ascaridomorpha</taxon>
        <taxon>Ascaridoidea</taxon>
        <taxon>Ascarididae</taxon>
        <taxon>Parascaris</taxon>
    </lineage>
</organism>
<proteinExistence type="predicted"/>
<accession>A0A914S200</accession>
<dbReference type="AlphaFoldDB" id="A0A914S200"/>
<keyword evidence="1" id="KW-1185">Reference proteome</keyword>
<name>A0A914S200_PAREQ</name>
<protein>
    <submittedName>
        <fullName evidence="2">Uncharacterized protein</fullName>
    </submittedName>
</protein>
<evidence type="ECO:0000313" key="1">
    <source>
        <dbReference type="Proteomes" id="UP000887564"/>
    </source>
</evidence>
<dbReference type="WBParaSite" id="PEQ_0001280001-mRNA-1">
    <property type="protein sequence ID" value="PEQ_0001280001-mRNA-1"/>
    <property type="gene ID" value="PEQ_0001280001"/>
</dbReference>